<dbReference type="PROSITE" id="PS51257">
    <property type="entry name" value="PROKAR_LIPOPROTEIN"/>
    <property type="match status" value="1"/>
</dbReference>
<dbReference type="EMBL" id="CP000698">
    <property type="protein sequence ID" value="ABQ25322.1"/>
    <property type="molecule type" value="Genomic_DNA"/>
</dbReference>
<keyword evidence="3" id="KW-1185">Reference proteome</keyword>
<evidence type="ECO:0000313" key="3">
    <source>
        <dbReference type="Proteomes" id="UP000006695"/>
    </source>
</evidence>
<name>A5GAR9_GEOUR</name>
<dbReference type="Proteomes" id="UP000006695">
    <property type="component" value="Chromosome"/>
</dbReference>
<sequence length="185" mass="19126">MNRILMLAAATFLVATLSGCGNSDVQLTTQSTTSDSYVFAAGKSVITFSAYSSRTLSVPISAIDLFVTLPQGMSVATVSGASGSIDPAAMTAGSVLAGTNLAFGTYSASTRKVRLSMATTSRSYRSGEFLRLTCDVTATPVITLGDLRALNFPVVQVTKAVGYDPSTLSTVVLTDSIKITIDAAQ</sequence>
<keyword evidence="1" id="KW-0732">Signal</keyword>
<dbReference type="AlphaFoldDB" id="A5GAR9"/>
<dbReference type="HOGENOM" id="CLU_1459348_0_0_7"/>
<feature type="chain" id="PRO_5002683460" evidence="1">
    <location>
        <begin position="24"/>
        <end position="185"/>
    </location>
</feature>
<protein>
    <submittedName>
        <fullName evidence="2">Uncharacterized protein</fullName>
    </submittedName>
</protein>
<evidence type="ECO:0000256" key="1">
    <source>
        <dbReference type="SAM" id="SignalP"/>
    </source>
</evidence>
<gene>
    <name evidence="2" type="ordered locus">Gura_1117</name>
</gene>
<dbReference type="KEGG" id="gur:Gura_1117"/>
<reference evidence="2 3" key="1">
    <citation type="submission" date="2007-05" db="EMBL/GenBank/DDBJ databases">
        <title>Complete sequence of Geobacter uraniireducens Rf4.</title>
        <authorList>
            <consortium name="US DOE Joint Genome Institute"/>
            <person name="Copeland A."/>
            <person name="Lucas S."/>
            <person name="Lapidus A."/>
            <person name="Barry K."/>
            <person name="Detter J.C."/>
            <person name="Glavina del Rio T."/>
            <person name="Hammon N."/>
            <person name="Israni S."/>
            <person name="Dalin E."/>
            <person name="Tice H."/>
            <person name="Pitluck S."/>
            <person name="Chertkov O."/>
            <person name="Brettin T."/>
            <person name="Bruce D."/>
            <person name="Han C."/>
            <person name="Schmutz J."/>
            <person name="Larimer F."/>
            <person name="Land M."/>
            <person name="Hauser L."/>
            <person name="Kyrpides N."/>
            <person name="Mikhailova N."/>
            <person name="Shelobolina E."/>
            <person name="Aklujkar M."/>
            <person name="Lovley D."/>
            <person name="Richardson P."/>
        </authorList>
    </citation>
    <scope>NUCLEOTIDE SEQUENCE [LARGE SCALE GENOMIC DNA]</scope>
    <source>
        <strain evidence="2 3">Rf4</strain>
    </source>
</reference>
<organism evidence="2 3">
    <name type="scientific">Geotalea uraniireducens (strain Rf4)</name>
    <name type="common">Geobacter uraniireducens</name>
    <dbReference type="NCBI Taxonomy" id="351605"/>
    <lineage>
        <taxon>Bacteria</taxon>
        <taxon>Pseudomonadati</taxon>
        <taxon>Thermodesulfobacteriota</taxon>
        <taxon>Desulfuromonadia</taxon>
        <taxon>Geobacterales</taxon>
        <taxon>Geobacteraceae</taxon>
        <taxon>Geotalea</taxon>
    </lineage>
</organism>
<accession>A5GAR9</accession>
<dbReference type="OrthoDB" id="5397515at2"/>
<evidence type="ECO:0000313" key="2">
    <source>
        <dbReference type="EMBL" id="ABQ25322.1"/>
    </source>
</evidence>
<feature type="signal peptide" evidence="1">
    <location>
        <begin position="1"/>
        <end position="23"/>
    </location>
</feature>
<proteinExistence type="predicted"/>
<dbReference type="RefSeq" id="WP_011938044.1">
    <property type="nucleotide sequence ID" value="NC_009483.1"/>
</dbReference>